<evidence type="ECO:0000313" key="3">
    <source>
        <dbReference type="EMBL" id="KAA0170278.1"/>
    </source>
</evidence>
<reference evidence="3 4" key="1">
    <citation type="submission" date="2019-07" db="EMBL/GenBank/DDBJ databases">
        <title>Genomes of Cafeteria roenbergensis.</title>
        <authorList>
            <person name="Fischer M.G."/>
            <person name="Hackl T."/>
            <person name="Roman M."/>
        </authorList>
    </citation>
    <scope>NUCLEOTIDE SEQUENCE [LARGE SCALE GENOMIC DNA]</scope>
    <source>
        <strain evidence="3 4">RCC970-E3</strain>
    </source>
</reference>
<feature type="compositionally biased region" description="Low complexity" evidence="2">
    <location>
        <begin position="163"/>
        <end position="180"/>
    </location>
</feature>
<feature type="region of interest" description="Disordered" evidence="2">
    <location>
        <begin position="1"/>
        <end position="33"/>
    </location>
</feature>
<dbReference type="Proteomes" id="UP000324907">
    <property type="component" value="Unassembled WGS sequence"/>
</dbReference>
<comment type="caution">
    <text evidence="3">The sequence shown here is derived from an EMBL/GenBank/DDBJ whole genome shotgun (WGS) entry which is preliminary data.</text>
</comment>
<sequence length="559" mass="57898">MAARGHAADESKSAARRGRAAAAVPPALPPPDAHVRALSAAHAEKTKSLLKSIDRLKAEISTLRAANKEHHRSAHIRALQRRLREQELVSDVLKQSLQSASAMTAAEVDDLVIRKTVAGPLRFRPKSREELANEVRALAQANDALRTRLETVRAARPAPAPPAAAAADSASPGSGSESARVGNGSSLPSLPGAAKAARGLDGGPFTASDVGLLRAADALGAEGDAAALREEAARLRTAVESREALLGRQAGEIEELERRVDQLTEFEDKARRLARKYLRVKAEAAALAADRSSSRGLTEEAELSSRRLRDRAAVLQAENADLSERLRREVAQRGAEAAAAEAEATALRRRAELAERAAEQAVAASGTRLSDLEAELGKVRSDRADLESRLIQASIDLLDPFAEEDDDGLAESAGDGSAAEPVDPFADGDEGADEDEGDDGAASAPHAESVDPFAEEEAGEEAAGGAAGAPAPESVDPFADEDAVGDADEDEAAPERPSPRPPRHAGGTGPVAESSGAAFELSQSTVGGGGGGGGDDDGDDDDDDRVDGGPSWAQLSADD</sequence>
<proteinExistence type="predicted"/>
<feature type="compositionally biased region" description="Acidic residues" evidence="2">
    <location>
        <begin position="478"/>
        <end position="492"/>
    </location>
</feature>
<protein>
    <submittedName>
        <fullName evidence="3">Uncharacterized protein</fullName>
    </submittedName>
</protein>
<accession>A0A5A8DYI2</accession>
<feature type="region of interest" description="Disordered" evidence="2">
    <location>
        <begin position="402"/>
        <end position="559"/>
    </location>
</feature>
<dbReference type="AlphaFoldDB" id="A0A5A8DYI2"/>
<evidence type="ECO:0000313" key="4">
    <source>
        <dbReference type="Proteomes" id="UP000324907"/>
    </source>
</evidence>
<feature type="coiled-coil region" evidence="1">
    <location>
        <begin position="53"/>
        <end position="96"/>
    </location>
</feature>
<evidence type="ECO:0000256" key="1">
    <source>
        <dbReference type="SAM" id="Coils"/>
    </source>
</evidence>
<feature type="compositionally biased region" description="Low complexity" evidence="2">
    <location>
        <begin position="461"/>
        <end position="473"/>
    </location>
</feature>
<dbReference type="EMBL" id="VLTL01000014">
    <property type="protein sequence ID" value="KAA0170278.1"/>
    <property type="molecule type" value="Genomic_DNA"/>
</dbReference>
<organism evidence="3 4">
    <name type="scientific">Cafeteria roenbergensis</name>
    <name type="common">Marine flagellate</name>
    <dbReference type="NCBI Taxonomy" id="33653"/>
    <lineage>
        <taxon>Eukaryota</taxon>
        <taxon>Sar</taxon>
        <taxon>Stramenopiles</taxon>
        <taxon>Bigyra</taxon>
        <taxon>Opalozoa</taxon>
        <taxon>Bicosoecida</taxon>
        <taxon>Cafeteriaceae</taxon>
        <taxon>Cafeteria</taxon>
    </lineage>
</organism>
<evidence type="ECO:0000256" key="2">
    <source>
        <dbReference type="SAM" id="MobiDB-lite"/>
    </source>
</evidence>
<feature type="region of interest" description="Disordered" evidence="2">
    <location>
        <begin position="154"/>
        <end position="187"/>
    </location>
</feature>
<feature type="compositionally biased region" description="Basic and acidic residues" evidence="2">
    <location>
        <begin position="1"/>
        <end position="13"/>
    </location>
</feature>
<keyword evidence="1" id="KW-0175">Coiled coil</keyword>
<feature type="coiled-coil region" evidence="1">
    <location>
        <begin position="246"/>
        <end position="389"/>
    </location>
</feature>
<gene>
    <name evidence="3" type="ORF">FNF28_01506</name>
</gene>
<feature type="compositionally biased region" description="Acidic residues" evidence="2">
    <location>
        <begin position="426"/>
        <end position="439"/>
    </location>
</feature>
<name>A0A5A8DYI2_CAFRO</name>
<feature type="compositionally biased region" description="Acidic residues" evidence="2">
    <location>
        <begin position="534"/>
        <end position="545"/>
    </location>
</feature>